<sequence>MRLTEYEITSIKTLAKEIFGSHSRVSLFGSRVNDQLRGGDIDLFISNADEYSLKKKVIFLAEIKKRIGDQKIDVVFDNESTRRQSGFYKSIIRNAVNL</sequence>
<evidence type="ECO:0000313" key="3">
    <source>
        <dbReference type="Proteomes" id="UP000252733"/>
    </source>
</evidence>
<name>A0A368UMQ2_9BACT</name>
<evidence type="ECO:0000313" key="2">
    <source>
        <dbReference type="EMBL" id="RCW30052.1"/>
    </source>
</evidence>
<feature type="domain" description="Polymerase beta nucleotidyltransferase" evidence="1">
    <location>
        <begin position="24"/>
        <end position="93"/>
    </location>
</feature>
<dbReference type="Proteomes" id="UP000252733">
    <property type="component" value="Unassembled WGS sequence"/>
</dbReference>
<dbReference type="SUPFAM" id="SSF81301">
    <property type="entry name" value="Nucleotidyltransferase"/>
    <property type="match status" value="1"/>
</dbReference>
<dbReference type="InterPro" id="IPR043519">
    <property type="entry name" value="NT_sf"/>
</dbReference>
<dbReference type="Pfam" id="PF18765">
    <property type="entry name" value="Polbeta"/>
    <property type="match status" value="1"/>
</dbReference>
<protein>
    <submittedName>
        <fullName evidence="2">Nucleotidyltransferase-like protein</fullName>
    </submittedName>
</protein>
<dbReference type="AlphaFoldDB" id="A0A368UMQ2"/>
<reference evidence="2 3" key="1">
    <citation type="submission" date="2018-07" db="EMBL/GenBank/DDBJ databases">
        <title>Freshwater and sediment microbial communities from various areas in North America, analyzing microbe dynamics in response to fracking.</title>
        <authorList>
            <person name="Lamendella R."/>
        </authorList>
    </citation>
    <scope>NUCLEOTIDE SEQUENCE [LARGE SCALE GENOMIC DNA]</scope>
    <source>
        <strain evidence="2 3">160A</strain>
    </source>
</reference>
<evidence type="ECO:0000259" key="1">
    <source>
        <dbReference type="Pfam" id="PF18765"/>
    </source>
</evidence>
<dbReference type="Gene3D" id="3.30.460.10">
    <property type="entry name" value="Beta Polymerase, domain 2"/>
    <property type="match status" value="1"/>
</dbReference>
<dbReference type="RefSeq" id="WP_114437744.1">
    <property type="nucleotide sequence ID" value="NZ_QPIZ01000024.1"/>
</dbReference>
<comment type="caution">
    <text evidence="2">The sequence shown here is derived from an EMBL/GenBank/DDBJ whole genome shotgun (WGS) entry which is preliminary data.</text>
</comment>
<organism evidence="2 3">
    <name type="scientific">Marinilabilia salmonicolor</name>
    <dbReference type="NCBI Taxonomy" id="989"/>
    <lineage>
        <taxon>Bacteria</taxon>
        <taxon>Pseudomonadati</taxon>
        <taxon>Bacteroidota</taxon>
        <taxon>Bacteroidia</taxon>
        <taxon>Marinilabiliales</taxon>
        <taxon>Marinilabiliaceae</taxon>
        <taxon>Marinilabilia</taxon>
    </lineage>
</organism>
<proteinExistence type="predicted"/>
<dbReference type="InterPro" id="IPR041633">
    <property type="entry name" value="Polbeta"/>
</dbReference>
<accession>A0A368UMQ2</accession>
<keyword evidence="2" id="KW-0808">Transferase</keyword>
<gene>
    <name evidence="2" type="ORF">DFO77_12464</name>
</gene>
<dbReference type="GO" id="GO:0016740">
    <property type="term" value="F:transferase activity"/>
    <property type="evidence" value="ECO:0007669"/>
    <property type="project" value="UniProtKB-KW"/>
</dbReference>
<dbReference type="EMBL" id="QPIZ01000024">
    <property type="protein sequence ID" value="RCW30052.1"/>
    <property type="molecule type" value="Genomic_DNA"/>
</dbReference>
<keyword evidence="3" id="KW-1185">Reference proteome</keyword>